<dbReference type="AlphaFoldDB" id="A0A829YN07"/>
<organism evidence="1 2">
    <name type="scientific">Steroidobacter agaridevorans</name>
    <dbReference type="NCBI Taxonomy" id="2695856"/>
    <lineage>
        <taxon>Bacteria</taxon>
        <taxon>Pseudomonadati</taxon>
        <taxon>Pseudomonadota</taxon>
        <taxon>Gammaproteobacteria</taxon>
        <taxon>Steroidobacterales</taxon>
        <taxon>Steroidobacteraceae</taxon>
        <taxon>Steroidobacter</taxon>
    </lineage>
</organism>
<accession>A0A829YN07</accession>
<evidence type="ECO:0000313" key="1">
    <source>
        <dbReference type="EMBL" id="GFE84727.1"/>
    </source>
</evidence>
<gene>
    <name evidence="1" type="ORF">GCM10011487_67270</name>
</gene>
<evidence type="ECO:0000313" key="2">
    <source>
        <dbReference type="Proteomes" id="UP000445000"/>
    </source>
</evidence>
<name>A0A829YN07_9GAMM</name>
<dbReference type="Proteomes" id="UP000445000">
    <property type="component" value="Unassembled WGS sequence"/>
</dbReference>
<keyword evidence="2" id="KW-1185">Reference proteome</keyword>
<reference evidence="2" key="1">
    <citation type="submission" date="2020-01" db="EMBL/GenBank/DDBJ databases">
        <title>'Steroidobacter agaridevorans' sp. nov., agar-degrading bacteria isolated from rhizosphere soils.</title>
        <authorList>
            <person name="Ikenaga M."/>
            <person name="Kataoka M."/>
            <person name="Murouchi A."/>
            <person name="Katsuragi S."/>
            <person name="Sakai M."/>
        </authorList>
    </citation>
    <scope>NUCLEOTIDE SEQUENCE [LARGE SCALE GENOMIC DNA]</scope>
    <source>
        <strain evidence="2">YU21-B</strain>
    </source>
</reference>
<sequence>MATSDASHVRAFSRLRHRPITRRDFAETLELLPPWVGLDENQRRDVAEAWNWLVNEPSMLAGVIEDLALPRGQRIQAAGATLIVPRSLRQTLDLDGRPQAFITRRIYRGLCDGSFKPMTDREIGAENARGELTMLILHFSQRDYDIAKPYVQNVIACAQDTFRMFHEGYNLRAVYYETGEINDRVAVASGFIRRQYADPIVAQNLPPEHHPALFGLTREQAKTLLPGSPARNCFQNQPPLFTFSASQRRLLWFALFDDSDDTLMPLLDVSVHGLKKLWRGIYERIEDRMPEFFGDTAGGDEGKRGPEKRRQVLAYVRQRPEELRPWSATD</sequence>
<proteinExistence type="predicted"/>
<protein>
    <submittedName>
        <fullName evidence="1">Uncharacterized protein</fullName>
    </submittedName>
</protein>
<dbReference type="EMBL" id="BLJN01000010">
    <property type="protein sequence ID" value="GFE84727.1"/>
    <property type="molecule type" value="Genomic_DNA"/>
</dbReference>
<comment type="caution">
    <text evidence="1">The sequence shown here is derived from an EMBL/GenBank/DDBJ whole genome shotgun (WGS) entry which is preliminary data.</text>
</comment>
<dbReference type="RefSeq" id="WP_161816312.1">
    <property type="nucleotide sequence ID" value="NZ_BLJN01000010.1"/>
</dbReference>